<sequence>MSKTMADHRKTFRPRRLAFDGRTLPRGRLLGAALALLGALTAANIAVSDRAHAQEAGLKSGVASLTAGNYDAAVRQLSATVNNENSTPGQAAKALYLRGIAYRKLGQEGRAIADLGAACGSGCRPPTG</sequence>
<dbReference type="InterPro" id="IPR011990">
    <property type="entry name" value="TPR-like_helical_dom_sf"/>
</dbReference>
<accession>A0A1E3VL19</accession>
<dbReference type="Gene3D" id="1.25.40.10">
    <property type="entry name" value="Tetratricopeptide repeat domain"/>
    <property type="match status" value="1"/>
</dbReference>
<proteinExistence type="predicted"/>
<dbReference type="AlphaFoldDB" id="A0A1E3VL19"/>
<evidence type="ECO:0000313" key="2">
    <source>
        <dbReference type="Proteomes" id="UP000094472"/>
    </source>
</evidence>
<dbReference type="EMBL" id="LPWF01000036">
    <property type="protein sequence ID" value="ODR94202.1"/>
    <property type="molecule type" value="Genomic_DNA"/>
</dbReference>
<name>A0A1E3VL19_9HYPH</name>
<gene>
    <name evidence="1" type="ORF">AUC69_03350</name>
</gene>
<dbReference type="SUPFAM" id="SSF48452">
    <property type="entry name" value="TPR-like"/>
    <property type="match status" value="1"/>
</dbReference>
<reference evidence="1 2" key="1">
    <citation type="journal article" date="2016" name="Environ. Microbiol.">
        <title>New Methyloceanibacter diversity from North Sea sediments includes methanotroph containing solely the soluble methane monooxygenase.</title>
        <authorList>
            <person name="Vekeman B."/>
            <person name="Kerckhof F.M."/>
            <person name="Cremers G."/>
            <person name="de Vos P."/>
            <person name="Vandamme P."/>
            <person name="Boon N."/>
            <person name="Op den Camp H.J."/>
            <person name="Heylen K."/>
        </authorList>
    </citation>
    <scope>NUCLEOTIDE SEQUENCE [LARGE SCALE GENOMIC DNA]</scope>
    <source>
        <strain evidence="1 2">R-67175</strain>
    </source>
</reference>
<dbReference type="Proteomes" id="UP000094472">
    <property type="component" value="Unassembled WGS sequence"/>
</dbReference>
<comment type="caution">
    <text evidence="1">The sequence shown here is derived from an EMBL/GenBank/DDBJ whole genome shotgun (WGS) entry which is preliminary data.</text>
</comment>
<evidence type="ECO:0008006" key="3">
    <source>
        <dbReference type="Google" id="ProtNLM"/>
    </source>
</evidence>
<organism evidence="1 2">
    <name type="scientific">Methyloceanibacter superfactus</name>
    <dbReference type="NCBI Taxonomy" id="1774969"/>
    <lineage>
        <taxon>Bacteria</taxon>
        <taxon>Pseudomonadati</taxon>
        <taxon>Pseudomonadota</taxon>
        <taxon>Alphaproteobacteria</taxon>
        <taxon>Hyphomicrobiales</taxon>
        <taxon>Hyphomicrobiaceae</taxon>
        <taxon>Methyloceanibacter</taxon>
    </lineage>
</organism>
<keyword evidence="2" id="KW-1185">Reference proteome</keyword>
<evidence type="ECO:0000313" key="1">
    <source>
        <dbReference type="EMBL" id="ODR94202.1"/>
    </source>
</evidence>
<protein>
    <recommendedName>
        <fullName evidence="3">Tetratricopeptide repeat-like domain-containing protein</fullName>
    </recommendedName>
</protein>